<dbReference type="Pfam" id="PF01883">
    <property type="entry name" value="FeS_assembly_P"/>
    <property type="match status" value="1"/>
</dbReference>
<dbReference type="SUPFAM" id="SSF117916">
    <property type="entry name" value="Fe-S cluster assembly (FSCA) domain-like"/>
    <property type="match status" value="1"/>
</dbReference>
<dbReference type="Proteomes" id="UP000887564">
    <property type="component" value="Unplaced"/>
</dbReference>
<keyword evidence="2" id="KW-0159">Chromosome partition</keyword>
<dbReference type="GO" id="GO:0051604">
    <property type="term" value="P:protein maturation"/>
    <property type="evidence" value="ECO:0007669"/>
    <property type="project" value="InterPro"/>
</dbReference>
<evidence type="ECO:0000256" key="1">
    <source>
        <dbReference type="ARBA" id="ARBA00010381"/>
    </source>
</evidence>
<feature type="domain" description="MIP18 family-like" evidence="3">
    <location>
        <begin position="4"/>
        <end position="61"/>
    </location>
</feature>
<comment type="similarity">
    <text evidence="1">Belongs to the MIP18 family.</text>
</comment>
<evidence type="ECO:0000313" key="4">
    <source>
        <dbReference type="Proteomes" id="UP000887564"/>
    </source>
</evidence>
<evidence type="ECO:0000259" key="3">
    <source>
        <dbReference type="Pfam" id="PF01883"/>
    </source>
</evidence>
<organism evidence="4 5">
    <name type="scientific">Parascaris equorum</name>
    <name type="common">Equine roundworm</name>
    <dbReference type="NCBI Taxonomy" id="6256"/>
    <lineage>
        <taxon>Eukaryota</taxon>
        <taxon>Metazoa</taxon>
        <taxon>Ecdysozoa</taxon>
        <taxon>Nematoda</taxon>
        <taxon>Chromadorea</taxon>
        <taxon>Rhabditida</taxon>
        <taxon>Spirurina</taxon>
        <taxon>Ascaridomorpha</taxon>
        <taxon>Ascaridoidea</taxon>
        <taxon>Ascarididae</taxon>
        <taxon>Parascaris</taxon>
    </lineage>
</organism>
<evidence type="ECO:0000256" key="2">
    <source>
        <dbReference type="ARBA" id="ARBA00022829"/>
    </source>
</evidence>
<reference evidence="5" key="1">
    <citation type="submission" date="2022-11" db="UniProtKB">
        <authorList>
            <consortium name="WormBaseParasite"/>
        </authorList>
    </citation>
    <scope>IDENTIFICATION</scope>
</reference>
<dbReference type="InterPro" id="IPR034904">
    <property type="entry name" value="FSCA_dom_sf"/>
</dbReference>
<accession>A0A914R8D6</accession>
<name>A0A914R8D6_PAREQ</name>
<evidence type="ECO:0000313" key="5">
    <source>
        <dbReference type="WBParaSite" id="PEQ_0000291901-mRNA-1"/>
    </source>
</evidence>
<dbReference type="GO" id="GO:0097361">
    <property type="term" value="C:cytosolic [4Fe-4S] assembly targeting complex"/>
    <property type="evidence" value="ECO:0007669"/>
    <property type="project" value="UniProtKB-ARBA"/>
</dbReference>
<protein>
    <submittedName>
        <fullName evidence="5">MIP18 family-like domain-containing protein</fullName>
    </submittedName>
</protein>
<keyword evidence="4" id="KW-1185">Reference proteome</keyword>
<dbReference type="GO" id="GO:0007059">
    <property type="term" value="P:chromosome segregation"/>
    <property type="evidence" value="ECO:0007669"/>
    <property type="project" value="UniProtKB-KW"/>
</dbReference>
<dbReference type="PANTHER" id="PTHR12377">
    <property type="entry name" value="CYTOSOLIC IRON-SULFUR ASSEMBLY COMPONENT 2B-RELATED"/>
    <property type="match status" value="1"/>
</dbReference>
<dbReference type="WBParaSite" id="PEQ_0000291901-mRNA-1">
    <property type="protein sequence ID" value="PEQ_0000291901-mRNA-1"/>
    <property type="gene ID" value="PEQ_0000291901"/>
</dbReference>
<dbReference type="AlphaFoldDB" id="A0A914R8D6"/>
<sequence>LYFSDINDPEHPLTLEQLNVVQEELISIDDEDDETIVDVRFTPTIPHCSMATLIGLAIRIKLMRSLHPSIRFILSQQNEKTCKYACITNSLYIKINIGFVDILLLRRKFTLLARASFQVLTIEKDKSAFYMTSEITTPEM</sequence>
<dbReference type="InterPro" id="IPR002744">
    <property type="entry name" value="MIP18-like"/>
</dbReference>
<dbReference type="Gene3D" id="3.30.300.130">
    <property type="entry name" value="Fe-S cluster assembly (FSCA)"/>
    <property type="match status" value="1"/>
</dbReference>
<dbReference type="PANTHER" id="PTHR12377:SF0">
    <property type="entry name" value="CYTOSOLIC IRON-SULFUR ASSEMBLY COMPONENT 2B"/>
    <property type="match status" value="1"/>
</dbReference>
<proteinExistence type="inferred from homology"/>
<dbReference type="FunFam" id="3.30.300.130:FF:000005">
    <property type="entry name" value="Mitotic spindle-associated mmxd complex subunit"/>
    <property type="match status" value="1"/>
</dbReference>
<dbReference type="InterPro" id="IPR039796">
    <property type="entry name" value="MIP18"/>
</dbReference>